<comment type="caution">
    <text evidence="1">The sequence shown here is derived from an EMBL/GenBank/DDBJ whole genome shotgun (WGS) entry which is preliminary data.</text>
</comment>
<dbReference type="Proteomes" id="UP001392437">
    <property type="component" value="Unassembled WGS sequence"/>
</dbReference>
<proteinExistence type="predicted"/>
<organism evidence="1 2">
    <name type="scientific">Apiospora kogelbergensis</name>
    <dbReference type="NCBI Taxonomy" id="1337665"/>
    <lineage>
        <taxon>Eukaryota</taxon>
        <taxon>Fungi</taxon>
        <taxon>Dikarya</taxon>
        <taxon>Ascomycota</taxon>
        <taxon>Pezizomycotina</taxon>
        <taxon>Sordariomycetes</taxon>
        <taxon>Xylariomycetidae</taxon>
        <taxon>Amphisphaeriales</taxon>
        <taxon>Apiosporaceae</taxon>
        <taxon>Apiospora</taxon>
    </lineage>
</organism>
<protein>
    <recommendedName>
        <fullName evidence="3">Homoserine O-acetyltransferase</fullName>
    </recommendedName>
</protein>
<dbReference type="EMBL" id="JAQQWP010000001">
    <property type="protein sequence ID" value="KAK8132683.1"/>
    <property type="molecule type" value="Genomic_DNA"/>
</dbReference>
<accession>A0AAW0RD09</accession>
<dbReference type="AlphaFoldDB" id="A0AAW0RD09"/>
<evidence type="ECO:0000313" key="2">
    <source>
        <dbReference type="Proteomes" id="UP001392437"/>
    </source>
</evidence>
<evidence type="ECO:0000313" key="1">
    <source>
        <dbReference type="EMBL" id="KAK8132683.1"/>
    </source>
</evidence>
<dbReference type="InterPro" id="IPR029058">
    <property type="entry name" value="AB_hydrolase_fold"/>
</dbReference>
<evidence type="ECO:0008006" key="3">
    <source>
        <dbReference type="Google" id="ProtNLM"/>
    </source>
</evidence>
<sequence>MGVASDILFPAWQQREVADSLRIGGNRKVSHVELSEEQSMFGHDTFLLDLKNVGGNVKNFLG</sequence>
<gene>
    <name evidence="1" type="ORF">PG999_000856</name>
</gene>
<dbReference type="Gene3D" id="3.40.50.1820">
    <property type="entry name" value="alpha/beta hydrolase"/>
    <property type="match status" value="1"/>
</dbReference>
<reference evidence="1 2" key="1">
    <citation type="submission" date="2023-01" db="EMBL/GenBank/DDBJ databases">
        <title>Analysis of 21 Apiospora genomes using comparative genomics revels a genus with tremendous synthesis potential of carbohydrate active enzymes and secondary metabolites.</title>
        <authorList>
            <person name="Sorensen T."/>
        </authorList>
    </citation>
    <scope>NUCLEOTIDE SEQUENCE [LARGE SCALE GENOMIC DNA]</scope>
    <source>
        <strain evidence="1 2">CBS 117206</strain>
    </source>
</reference>
<name>A0AAW0RD09_9PEZI</name>
<keyword evidence="2" id="KW-1185">Reference proteome</keyword>